<accession>A0A624AKC7</accession>
<dbReference type="RefSeq" id="WP_000247746.1">
    <property type="nucleotide sequence ID" value="NZ_JAJHJF010000001.1"/>
</dbReference>
<comment type="caution">
    <text evidence="2">The sequence shown here is derived from an EMBL/GenBank/DDBJ whole genome shotgun (WGS) entry which is preliminary data.</text>
</comment>
<proteinExistence type="predicted"/>
<dbReference type="AlphaFoldDB" id="A0A624AKC7"/>
<evidence type="ECO:0000313" key="2">
    <source>
        <dbReference type="EMBL" id="ECZ5195160.1"/>
    </source>
</evidence>
<keyword evidence="1" id="KW-0472">Membrane</keyword>
<reference evidence="2" key="1">
    <citation type="submission" date="2018-07" db="EMBL/GenBank/DDBJ databases">
        <authorList>
            <consortium name="GenomeTrakr network: Whole genome sequencing for foodborne pathogen traceback"/>
        </authorList>
    </citation>
    <scope>NUCLEOTIDE SEQUENCE</scope>
    <source>
        <strain evidence="2">FDA00000848</strain>
    </source>
</reference>
<gene>
    <name evidence="2" type="ORF">AHV90_03305</name>
</gene>
<keyword evidence="1" id="KW-1133">Transmembrane helix</keyword>
<keyword evidence="1" id="KW-0812">Transmembrane</keyword>
<protein>
    <recommendedName>
        <fullName evidence="3">Inner membrane protein</fullName>
    </recommendedName>
</protein>
<dbReference type="EMBL" id="AALGXP010000001">
    <property type="protein sequence ID" value="ECZ5195160.1"/>
    <property type="molecule type" value="Genomic_DNA"/>
</dbReference>
<evidence type="ECO:0000256" key="1">
    <source>
        <dbReference type="SAM" id="Phobius"/>
    </source>
</evidence>
<organism evidence="2">
    <name type="scientific">Salmonella enteritidis</name>
    <dbReference type="NCBI Taxonomy" id="149539"/>
    <lineage>
        <taxon>Bacteria</taxon>
        <taxon>Pseudomonadati</taxon>
        <taxon>Pseudomonadota</taxon>
        <taxon>Gammaproteobacteria</taxon>
        <taxon>Enterobacterales</taxon>
        <taxon>Enterobacteriaceae</taxon>
        <taxon>Salmonella</taxon>
    </lineage>
</organism>
<sequence>MVNLPPELGSPDVWAGGGVGLIAGLLLRYFIVRVFIVFRLFGREWSFDLKDRTRTDNHTDPR</sequence>
<name>A0A624AKC7_SALEN</name>
<evidence type="ECO:0008006" key="3">
    <source>
        <dbReference type="Google" id="ProtNLM"/>
    </source>
</evidence>
<feature type="transmembrane region" description="Helical" evidence="1">
    <location>
        <begin position="20"/>
        <end position="42"/>
    </location>
</feature>